<sequence>MSQCKVWLDNYSGQYYPGAQIQGKVVLNLDGDTKLRGVKVKIICHEHTEWLGTESYYEDNEQKSRDTLFKGDNDAFATELILYGGQSGTTSLPVGQHIYPFNLNLPNNLPATFHGEHGSVSYKLIATVDRPMALDYEDQLIFVVLAPVNLNLLQQPDLLIITCLVDDPSKEERVQNNILVELNEVGLGAHGEHTYTFSVMLPMNVPIPNFSQCKLFKVQYVYKVDLEILMYPEVGNIEINQAGGHPGGFSIPATAGEFIPGYPYPEGPGTQYPPPVGGVPVYPRLLPSAPPSGFDPKAQEISGIPNRNENPHPDQPPPSYDSLNMN</sequence>
<dbReference type="Gene3D" id="2.60.40.640">
    <property type="match status" value="1"/>
</dbReference>
<accession>A0AAV8X1Y6</accession>
<keyword evidence="5" id="KW-1185">Reference proteome</keyword>
<dbReference type="PANTHER" id="PTHR11188">
    <property type="entry name" value="ARRESTIN DOMAIN CONTAINING PROTEIN"/>
    <property type="match status" value="1"/>
</dbReference>
<reference evidence="4" key="1">
    <citation type="journal article" date="2023" name="Insect Mol. Biol.">
        <title>Genome sequencing provides insights into the evolution of gene families encoding plant cell wall-degrading enzymes in longhorned beetles.</title>
        <authorList>
            <person name="Shin N.R."/>
            <person name="Okamura Y."/>
            <person name="Kirsch R."/>
            <person name="Pauchet Y."/>
        </authorList>
    </citation>
    <scope>NUCLEOTIDE SEQUENCE</scope>
    <source>
        <strain evidence="4">RBIC_L_NR</strain>
    </source>
</reference>
<dbReference type="GO" id="GO:0015031">
    <property type="term" value="P:protein transport"/>
    <property type="evidence" value="ECO:0007669"/>
    <property type="project" value="TreeGrafter"/>
</dbReference>
<comment type="caution">
    <text evidence="4">The sequence shown here is derived from an EMBL/GenBank/DDBJ whole genome shotgun (WGS) entry which is preliminary data.</text>
</comment>
<dbReference type="InterPro" id="IPR014752">
    <property type="entry name" value="Arrestin-like_C"/>
</dbReference>
<evidence type="ECO:0000259" key="3">
    <source>
        <dbReference type="Pfam" id="PF00339"/>
    </source>
</evidence>
<feature type="region of interest" description="Disordered" evidence="2">
    <location>
        <begin position="284"/>
        <end position="326"/>
    </location>
</feature>
<dbReference type="PANTHER" id="PTHR11188:SF176">
    <property type="entry name" value="ARRESTIN DOMAIN-CONTAINING PROTEIN 1"/>
    <property type="match status" value="1"/>
</dbReference>
<dbReference type="Proteomes" id="UP001162156">
    <property type="component" value="Unassembled WGS sequence"/>
</dbReference>
<dbReference type="SUPFAM" id="SSF81296">
    <property type="entry name" value="E set domains"/>
    <property type="match status" value="1"/>
</dbReference>
<organism evidence="4 5">
    <name type="scientific">Rhamnusium bicolor</name>
    <dbReference type="NCBI Taxonomy" id="1586634"/>
    <lineage>
        <taxon>Eukaryota</taxon>
        <taxon>Metazoa</taxon>
        <taxon>Ecdysozoa</taxon>
        <taxon>Arthropoda</taxon>
        <taxon>Hexapoda</taxon>
        <taxon>Insecta</taxon>
        <taxon>Pterygota</taxon>
        <taxon>Neoptera</taxon>
        <taxon>Endopterygota</taxon>
        <taxon>Coleoptera</taxon>
        <taxon>Polyphaga</taxon>
        <taxon>Cucujiformia</taxon>
        <taxon>Chrysomeloidea</taxon>
        <taxon>Cerambycidae</taxon>
        <taxon>Lepturinae</taxon>
        <taxon>Rhagiini</taxon>
        <taxon>Rhamnusium</taxon>
    </lineage>
</organism>
<dbReference type="EMBL" id="JANEYF010003969">
    <property type="protein sequence ID" value="KAJ8932744.1"/>
    <property type="molecule type" value="Genomic_DNA"/>
</dbReference>
<evidence type="ECO:0000313" key="5">
    <source>
        <dbReference type="Proteomes" id="UP001162156"/>
    </source>
</evidence>
<comment type="similarity">
    <text evidence="1">Belongs to the arrestin family.</text>
</comment>
<evidence type="ECO:0000256" key="2">
    <source>
        <dbReference type="SAM" id="MobiDB-lite"/>
    </source>
</evidence>
<gene>
    <name evidence="4" type="ORF">NQ314_014441</name>
</gene>
<dbReference type="GO" id="GO:0005737">
    <property type="term" value="C:cytoplasm"/>
    <property type="evidence" value="ECO:0007669"/>
    <property type="project" value="TreeGrafter"/>
</dbReference>
<dbReference type="Pfam" id="PF00339">
    <property type="entry name" value="Arrestin_N"/>
    <property type="match status" value="1"/>
</dbReference>
<dbReference type="InterPro" id="IPR050357">
    <property type="entry name" value="Arrestin_domain-protein"/>
</dbReference>
<proteinExistence type="inferred from homology"/>
<evidence type="ECO:0000256" key="1">
    <source>
        <dbReference type="ARBA" id="ARBA00005298"/>
    </source>
</evidence>
<name>A0AAV8X1Y6_9CUCU</name>
<evidence type="ECO:0000313" key="4">
    <source>
        <dbReference type="EMBL" id="KAJ8932744.1"/>
    </source>
</evidence>
<dbReference type="InterPro" id="IPR014756">
    <property type="entry name" value="Ig_E-set"/>
</dbReference>
<protein>
    <recommendedName>
        <fullName evidence="3">Arrestin-like N-terminal domain-containing protein</fullName>
    </recommendedName>
</protein>
<dbReference type="InterPro" id="IPR011021">
    <property type="entry name" value="Arrestin-like_N"/>
</dbReference>
<feature type="domain" description="Arrestin-like N-terminal" evidence="3">
    <location>
        <begin position="4"/>
        <end position="151"/>
    </location>
</feature>
<dbReference type="AlphaFoldDB" id="A0AAV8X1Y6"/>